<dbReference type="SMART" id="SM00992">
    <property type="entry name" value="YccV-like"/>
    <property type="match status" value="1"/>
</dbReference>
<dbReference type="STRING" id="172043.RM53_07280"/>
<name>A0A0B4CX87_9CAUL</name>
<dbReference type="EMBL" id="JWSY01000009">
    <property type="protein sequence ID" value="KIC58981.1"/>
    <property type="molecule type" value="Genomic_DNA"/>
</dbReference>
<keyword evidence="3" id="KW-0238">DNA-binding</keyword>
<dbReference type="SUPFAM" id="SSF141255">
    <property type="entry name" value="YccV-like"/>
    <property type="match status" value="1"/>
</dbReference>
<accession>A0A0B4CX87</accession>
<feature type="domain" description="Hemimethylated DNA-binding" evidence="2">
    <location>
        <begin position="6"/>
        <end position="97"/>
    </location>
</feature>
<proteinExistence type="predicted"/>
<dbReference type="InterPro" id="IPR036623">
    <property type="entry name" value="Hemimethylated_DNA-bd_sf"/>
</dbReference>
<protein>
    <recommendedName>
        <fullName evidence="1">Heat shock protein HspQ</fullName>
    </recommendedName>
</protein>
<dbReference type="Proteomes" id="UP000031166">
    <property type="component" value="Unassembled WGS sequence"/>
</dbReference>
<dbReference type="AlphaFoldDB" id="A0A0B4CX87"/>
<comment type="caution">
    <text evidence="3">The sequence shown here is derived from an EMBL/GenBank/DDBJ whole genome shotgun (WGS) entry which is preliminary data.</text>
</comment>
<reference evidence="3 4" key="1">
    <citation type="submission" date="2014-12" db="EMBL/GenBank/DDBJ databases">
        <title>Genome sequencing of Brevundimonas nasdae TPW30.</title>
        <authorList>
            <person name="Tan P.W."/>
            <person name="Chan K.-G."/>
        </authorList>
    </citation>
    <scope>NUCLEOTIDE SEQUENCE [LARGE SCALE GENOMIC DNA]</scope>
    <source>
        <strain evidence="3 4">TPW30</strain>
    </source>
</reference>
<dbReference type="GO" id="GO:0003677">
    <property type="term" value="F:DNA binding"/>
    <property type="evidence" value="ECO:0007669"/>
    <property type="project" value="UniProtKB-UniRule"/>
</dbReference>
<evidence type="ECO:0000256" key="1">
    <source>
        <dbReference type="NCBIfam" id="TIGR02097"/>
    </source>
</evidence>
<evidence type="ECO:0000313" key="3">
    <source>
        <dbReference type="EMBL" id="KIC58981.1"/>
    </source>
</evidence>
<evidence type="ECO:0000313" key="4">
    <source>
        <dbReference type="Proteomes" id="UP000031166"/>
    </source>
</evidence>
<dbReference type="RefSeq" id="WP_039245537.1">
    <property type="nucleotide sequence ID" value="NZ_JWSY01000009.1"/>
</dbReference>
<dbReference type="Gene3D" id="2.30.30.390">
    <property type="entry name" value="Hemimethylated DNA-binding domain"/>
    <property type="match status" value="1"/>
</dbReference>
<sequence length="102" mass="11223">MTRIQTARFAIGQIVRHRDDAFRGVVMDVDHAYEGPAGESGLVRPDQPFYRVFALGEDGGFVAYAAEGALEDGDSVLLPDDAERWLTTDGMGHHAPLDERLH</sequence>
<dbReference type="Pfam" id="PF08755">
    <property type="entry name" value="YccV-like"/>
    <property type="match status" value="1"/>
</dbReference>
<dbReference type="InterPro" id="IPR011722">
    <property type="entry name" value="Hemimethylated_DNA-bd_dom"/>
</dbReference>
<gene>
    <name evidence="3" type="ORF">RM53_07280</name>
</gene>
<dbReference type="NCBIfam" id="TIGR02097">
    <property type="entry name" value="yccV"/>
    <property type="match status" value="1"/>
</dbReference>
<organism evidence="3 4">
    <name type="scientific">Brevundimonas nasdae</name>
    <dbReference type="NCBI Taxonomy" id="172043"/>
    <lineage>
        <taxon>Bacteria</taxon>
        <taxon>Pseudomonadati</taxon>
        <taxon>Pseudomonadota</taxon>
        <taxon>Alphaproteobacteria</taxon>
        <taxon>Caulobacterales</taxon>
        <taxon>Caulobacteraceae</taxon>
        <taxon>Brevundimonas</taxon>
    </lineage>
</organism>
<evidence type="ECO:0000259" key="2">
    <source>
        <dbReference type="SMART" id="SM00992"/>
    </source>
</evidence>